<sequence>MSNASETAYVYLRQRLTTGHYTPKTQLKEGAIAAELGISRTPVRAALKRLVEDGLVVSETHRGMFVAEWTDRDIQDVWSLRLVLEPHAAALAADHATDEQIAGLEALNTRMHEILQSDRPSRLAELQRTNFDFHSLIIEASASPRLKTVAMQTAGTPMLLGTYYVMDESSLYRSLSHHRDIVTAIQMRDREAASKAMWVHLRVSIGTFFEAKQASTHKAMAEHP</sequence>
<evidence type="ECO:0000256" key="3">
    <source>
        <dbReference type="ARBA" id="ARBA00023163"/>
    </source>
</evidence>
<dbReference type="SMART" id="SM00345">
    <property type="entry name" value="HTH_GNTR"/>
    <property type="match status" value="1"/>
</dbReference>
<evidence type="ECO:0000256" key="1">
    <source>
        <dbReference type="ARBA" id="ARBA00023015"/>
    </source>
</evidence>
<dbReference type="CDD" id="cd07377">
    <property type="entry name" value="WHTH_GntR"/>
    <property type="match status" value="1"/>
</dbReference>
<dbReference type="InterPro" id="IPR008920">
    <property type="entry name" value="TF_FadR/GntR_C"/>
</dbReference>
<dbReference type="PANTHER" id="PTHR43537">
    <property type="entry name" value="TRANSCRIPTIONAL REGULATOR, GNTR FAMILY"/>
    <property type="match status" value="1"/>
</dbReference>
<dbReference type="SUPFAM" id="SSF46785">
    <property type="entry name" value="Winged helix' DNA-binding domain"/>
    <property type="match status" value="1"/>
</dbReference>
<reference evidence="6" key="1">
    <citation type="journal article" date="2019" name="Int. J. Syst. Evol. Microbiol.">
        <title>The Global Catalogue of Microorganisms (GCM) 10K type strain sequencing project: providing services to taxonomists for standard genome sequencing and annotation.</title>
        <authorList>
            <consortium name="The Broad Institute Genomics Platform"/>
            <consortium name="The Broad Institute Genome Sequencing Center for Infectious Disease"/>
            <person name="Wu L."/>
            <person name="Ma J."/>
        </authorList>
    </citation>
    <scope>NUCLEOTIDE SEQUENCE [LARGE SCALE GENOMIC DNA]</scope>
    <source>
        <strain evidence="6">KCTC 52239</strain>
    </source>
</reference>
<dbReference type="InterPro" id="IPR000524">
    <property type="entry name" value="Tscrpt_reg_HTH_GntR"/>
</dbReference>
<dbReference type="Pfam" id="PF07729">
    <property type="entry name" value="FCD"/>
    <property type="match status" value="1"/>
</dbReference>
<comment type="caution">
    <text evidence="5">The sequence shown here is derived from an EMBL/GenBank/DDBJ whole genome shotgun (WGS) entry which is preliminary data.</text>
</comment>
<protein>
    <submittedName>
        <fullName evidence="5">GntR family transcriptional regulator</fullName>
    </submittedName>
</protein>
<dbReference type="Pfam" id="PF00392">
    <property type="entry name" value="GntR"/>
    <property type="match status" value="1"/>
</dbReference>
<dbReference type="PROSITE" id="PS50949">
    <property type="entry name" value="HTH_GNTR"/>
    <property type="match status" value="1"/>
</dbReference>
<organism evidence="5 6">
    <name type="scientific">Paracoccus fontiphilus</name>
    <dbReference type="NCBI Taxonomy" id="1815556"/>
    <lineage>
        <taxon>Bacteria</taxon>
        <taxon>Pseudomonadati</taxon>
        <taxon>Pseudomonadota</taxon>
        <taxon>Alphaproteobacteria</taxon>
        <taxon>Rhodobacterales</taxon>
        <taxon>Paracoccaceae</taxon>
        <taxon>Paracoccus</taxon>
    </lineage>
</organism>
<keyword evidence="3" id="KW-0804">Transcription</keyword>
<dbReference type="Gene3D" id="1.20.120.530">
    <property type="entry name" value="GntR ligand-binding domain-like"/>
    <property type="match status" value="1"/>
</dbReference>
<gene>
    <name evidence="5" type="ORF">ACFOD7_15980</name>
</gene>
<evidence type="ECO:0000313" key="5">
    <source>
        <dbReference type="EMBL" id="MFC3169551.1"/>
    </source>
</evidence>
<dbReference type="InterPro" id="IPR036390">
    <property type="entry name" value="WH_DNA-bd_sf"/>
</dbReference>
<dbReference type="InterPro" id="IPR036388">
    <property type="entry name" value="WH-like_DNA-bd_sf"/>
</dbReference>
<dbReference type="InterPro" id="IPR011711">
    <property type="entry name" value="GntR_C"/>
</dbReference>
<dbReference type="RefSeq" id="WP_207468064.1">
    <property type="nucleotide sequence ID" value="NZ_JAFNAW010000018.1"/>
</dbReference>
<dbReference type="Gene3D" id="1.10.10.10">
    <property type="entry name" value="Winged helix-like DNA-binding domain superfamily/Winged helix DNA-binding domain"/>
    <property type="match status" value="1"/>
</dbReference>
<dbReference type="SUPFAM" id="SSF48008">
    <property type="entry name" value="GntR ligand-binding domain-like"/>
    <property type="match status" value="1"/>
</dbReference>
<name>A0ABV7INB7_9RHOB</name>
<keyword evidence="1" id="KW-0805">Transcription regulation</keyword>
<dbReference type="SMART" id="SM00895">
    <property type="entry name" value="FCD"/>
    <property type="match status" value="1"/>
</dbReference>
<keyword evidence="6" id="KW-1185">Reference proteome</keyword>
<dbReference type="PANTHER" id="PTHR43537:SF24">
    <property type="entry name" value="GLUCONATE OPERON TRANSCRIPTIONAL REPRESSOR"/>
    <property type="match status" value="1"/>
</dbReference>
<keyword evidence="2" id="KW-0238">DNA-binding</keyword>
<evidence type="ECO:0000256" key="2">
    <source>
        <dbReference type="ARBA" id="ARBA00023125"/>
    </source>
</evidence>
<accession>A0ABV7INB7</accession>
<evidence type="ECO:0000313" key="6">
    <source>
        <dbReference type="Proteomes" id="UP001595557"/>
    </source>
</evidence>
<evidence type="ECO:0000259" key="4">
    <source>
        <dbReference type="PROSITE" id="PS50949"/>
    </source>
</evidence>
<feature type="domain" description="HTH gntR-type" evidence="4">
    <location>
        <begin position="2"/>
        <end position="69"/>
    </location>
</feature>
<dbReference type="EMBL" id="JBHRTE010000070">
    <property type="protein sequence ID" value="MFC3169551.1"/>
    <property type="molecule type" value="Genomic_DNA"/>
</dbReference>
<dbReference type="Proteomes" id="UP001595557">
    <property type="component" value="Unassembled WGS sequence"/>
</dbReference>
<proteinExistence type="predicted"/>